<proteinExistence type="predicted"/>
<comment type="caution">
    <text evidence="1">The sequence shown here is derived from an EMBL/GenBank/DDBJ whole genome shotgun (WGS) entry which is preliminary data.</text>
</comment>
<evidence type="ECO:0000313" key="1">
    <source>
        <dbReference type="EMBL" id="CAK9035362.1"/>
    </source>
</evidence>
<keyword evidence="2" id="KW-1185">Reference proteome</keyword>
<evidence type="ECO:0000313" key="2">
    <source>
        <dbReference type="Proteomes" id="UP001642464"/>
    </source>
</evidence>
<accession>A0ABP0LAR5</accession>
<organism evidence="1 2">
    <name type="scientific">Durusdinium trenchii</name>
    <dbReference type="NCBI Taxonomy" id="1381693"/>
    <lineage>
        <taxon>Eukaryota</taxon>
        <taxon>Sar</taxon>
        <taxon>Alveolata</taxon>
        <taxon>Dinophyceae</taxon>
        <taxon>Suessiales</taxon>
        <taxon>Symbiodiniaceae</taxon>
        <taxon>Durusdinium</taxon>
    </lineage>
</organism>
<dbReference type="Proteomes" id="UP001642464">
    <property type="component" value="Unassembled WGS sequence"/>
</dbReference>
<protein>
    <submittedName>
        <fullName evidence="1">Uncharacterized protein</fullName>
    </submittedName>
</protein>
<reference evidence="1 2" key="1">
    <citation type="submission" date="2024-02" db="EMBL/GenBank/DDBJ databases">
        <authorList>
            <person name="Chen Y."/>
            <person name="Shah S."/>
            <person name="Dougan E. K."/>
            <person name="Thang M."/>
            <person name="Chan C."/>
        </authorList>
    </citation>
    <scope>NUCLEOTIDE SEQUENCE [LARGE SCALE GENOMIC DNA]</scope>
</reference>
<dbReference type="EMBL" id="CAXAMM010015035">
    <property type="protein sequence ID" value="CAK9035362.1"/>
    <property type="molecule type" value="Genomic_DNA"/>
</dbReference>
<sequence>MDLRFGPDQDILSDAGFSNMLYQVLNLKPGAALWAAPVCSTWVYMSRGSTQRTASNPMGSNIGVTGLHNIMVGRVVILLCLAMAKKIWWCLEQPKGSLLEGHELFQRMLALRHTAVSRVSCSLGHFGGESLKPIWVYTSEAYAGAFNDYADRSLRPTNSQMVTHYVDSNGKQRIKGGPELKKSQSYPRRFGMAVARVHSRHLKRQQRDAYRFLRQAMSGNAALDLNSRVSKFWTDQANLEPIFHFLSKQV</sequence>
<name>A0ABP0LAR5_9DINO</name>
<gene>
    <name evidence="1" type="ORF">SCF082_LOCUS21248</name>
</gene>